<name>A0A8F5J9F0_9STRA</name>
<dbReference type="AlphaFoldDB" id="A0A8F5J9F0"/>
<gene>
    <name evidence="1" type="primary">ycf41</name>
</gene>
<dbReference type="EMBL" id="MW845776">
    <property type="protein sequence ID" value="QXM17545.1"/>
    <property type="molecule type" value="Genomic_DNA"/>
</dbReference>
<accession>A0A8F5J9F0</accession>
<dbReference type="SUPFAM" id="SSF50249">
    <property type="entry name" value="Nucleic acid-binding proteins"/>
    <property type="match status" value="1"/>
</dbReference>
<keyword evidence="1" id="KW-0934">Plastid</keyword>
<keyword evidence="1" id="KW-0150">Chloroplast</keyword>
<dbReference type="Gene3D" id="2.40.50.140">
    <property type="entry name" value="Nucleic acid-binding proteins"/>
    <property type="match status" value="1"/>
</dbReference>
<proteinExistence type="predicted"/>
<geneLocation type="chloroplast" evidence="1"/>
<organism evidence="1">
    <name type="scientific">Chaetoceros socialis</name>
    <dbReference type="NCBI Taxonomy" id="163503"/>
    <lineage>
        <taxon>Eukaryota</taxon>
        <taxon>Sar</taxon>
        <taxon>Stramenopiles</taxon>
        <taxon>Ochrophyta</taxon>
        <taxon>Bacillariophyta</taxon>
        <taxon>Coscinodiscophyceae</taxon>
        <taxon>Chaetocerotophycidae</taxon>
        <taxon>Chaetocerotales</taxon>
        <taxon>Chaetocerotaceae</taxon>
        <taxon>Chaetoceros</taxon>
    </lineage>
</organism>
<dbReference type="InterPro" id="IPR012340">
    <property type="entry name" value="NA-bd_OB-fold"/>
</dbReference>
<protein>
    <submittedName>
        <fullName evidence="1">Uncharacterized protein</fullName>
    </submittedName>
</protein>
<reference evidence="1" key="1">
    <citation type="submission" date="2021-03" db="EMBL/GenBank/DDBJ databases">
        <authorList>
            <person name="Xu Q."/>
            <person name="Chen N."/>
        </authorList>
    </citation>
    <scope>NUCLEOTIDE SEQUENCE</scope>
</reference>
<sequence length="108" mass="12948">MNYSHFIVKITTKPEQSFFNNDIIHTEFVGKFYQFRDNKYTICKILVWGNLAYDIFRYYNINDFLIVEGYLSSQKSNFEDLNIQTSVQLSVCKLYPYAMKKARQKKTK</sequence>
<evidence type="ECO:0000313" key="1">
    <source>
        <dbReference type="EMBL" id="QXM17545.1"/>
    </source>
</evidence>